<protein>
    <submittedName>
        <fullName evidence="1">Uncharacterized protein</fullName>
    </submittedName>
</protein>
<name>A0A494XZR1_9BURK</name>
<organism evidence="1 2">
    <name type="scientific">Pararobbsia silviterrae</name>
    <dbReference type="NCBI Taxonomy" id="1792498"/>
    <lineage>
        <taxon>Bacteria</taxon>
        <taxon>Pseudomonadati</taxon>
        <taxon>Pseudomonadota</taxon>
        <taxon>Betaproteobacteria</taxon>
        <taxon>Burkholderiales</taxon>
        <taxon>Burkholderiaceae</taxon>
        <taxon>Pararobbsia</taxon>
    </lineage>
</organism>
<reference evidence="1 2" key="1">
    <citation type="submission" date="2018-10" db="EMBL/GenBank/DDBJ databases">
        <title>Robbsia sp. DHC34, isolated from soil.</title>
        <authorList>
            <person name="Gao Z.-H."/>
            <person name="Qiu L.-H."/>
        </authorList>
    </citation>
    <scope>NUCLEOTIDE SEQUENCE [LARGE SCALE GENOMIC DNA]</scope>
    <source>
        <strain evidence="1 2">DHC34</strain>
    </source>
</reference>
<accession>A0A494XZR1</accession>
<keyword evidence="2" id="KW-1185">Reference proteome</keyword>
<comment type="caution">
    <text evidence="1">The sequence shown here is derived from an EMBL/GenBank/DDBJ whole genome shotgun (WGS) entry which is preliminary data.</text>
</comment>
<evidence type="ECO:0000313" key="1">
    <source>
        <dbReference type="EMBL" id="RKP53686.1"/>
    </source>
</evidence>
<dbReference type="EMBL" id="RBZU01000006">
    <property type="protein sequence ID" value="RKP53686.1"/>
    <property type="molecule type" value="Genomic_DNA"/>
</dbReference>
<gene>
    <name evidence="1" type="ORF">D7S86_15580</name>
</gene>
<dbReference type="AlphaFoldDB" id="A0A494XZR1"/>
<proteinExistence type="predicted"/>
<evidence type="ECO:0000313" key="2">
    <source>
        <dbReference type="Proteomes" id="UP000270342"/>
    </source>
</evidence>
<sequence length="59" mass="6704">MRFVLLRLYRSASSTVGPHEAGAAFEPIRASDAPRRYGFDRTTQQRCTCAVRSMRVRTV</sequence>
<dbReference type="Proteomes" id="UP000270342">
    <property type="component" value="Unassembled WGS sequence"/>
</dbReference>